<evidence type="ECO:0000313" key="1">
    <source>
        <dbReference type="EMBL" id="CAI4016472.1"/>
    </source>
</evidence>
<name>A0A9P1DW25_9DINO</name>
<evidence type="ECO:0000313" key="2">
    <source>
        <dbReference type="EMBL" id="CAL4803784.1"/>
    </source>
</evidence>
<reference evidence="2 3" key="2">
    <citation type="submission" date="2024-05" db="EMBL/GenBank/DDBJ databases">
        <authorList>
            <person name="Chen Y."/>
            <person name="Shah S."/>
            <person name="Dougan E. K."/>
            <person name="Thang M."/>
            <person name="Chan C."/>
        </authorList>
    </citation>
    <scope>NUCLEOTIDE SEQUENCE [LARGE SCALE GENOMIC DNA]</scope>
</reference>
<dbReference type="EMBL" id="CAMXCT020006587">
    <property type="protein sequence ID" value="CAL1169847.1"/>
    <property type="molecule type" value="Genomic_DNA"/>
</dbReference>
<keyword evidence="3" id="KW-1185">Reference proteome</keyword>
<dbReference type="OrthoDB" id="430915at2759"/>
<accession>A0A9P1DW25</accession>
<organism evidence="1">
    <name type="scientific">Cladocopium goreaui</name>
    <dbReference type="NCBI Taxonomy" id="2562237"/>
    <lineage>
        <taxon>Eukaryota</taxon>
        <taxon>Sar</taxon>
        <taxon>Alveolata</taxon>
        <taxon>Dinophyceae</taxon>
        <taxon>Suessiales</taxon>
        <taxon>Symbiodiniaceae</taxon>
        <taxon>Cladocopium</taxon>
    </lineage>
</organism>
<dbReference type="AlphaFoldDB" id="A0A9P1DW25"/>
<protein>
    <submittedName>
        <fullName evidence="2">Large ribosomal subunit protein eL34</fullName>
    </submittedName>
</protein>
<sequence>MNVPPLGVAILYSTAQSRFCISASNEYKFGDISKEAAKRAKNAVANLLGQEEYKFGDVTKKAMNKAMDAIAGFTGKEEYKFGDITKTLLRKALNYLEDDDDKKK</sequence>
<dbReference type="Proteomes" id="UP001152797">
    <property type="component" value="Unassembled WGS sequence"/>
</dbReference>
<comment type="caution">
    <text evidence="1">The sequence shown here is derived from an EMBL/GenBank/DDBJ whole genome shotgun (WGS) entry which is preliminary data.</text>
</comment>
<dbReference type="EMBL" id="CAMXCT010006587">
    <property type="protein sequence ID" value="CAI4016472.1"/>
    <property type="molecule type" value="Genomic_DNA"/>
</dbReference>
<proteinExistence type="predicted"/>
<gene>
    <name evidence="1" type="ORF">C1SCF055_LOCUS41210</name>
</gene>
<evidence type="ECO:0000313" key="3">
    <source>
        <dbReference type="Proteomes" id="UP001152797"/>
    </source>
</evidence>
<dbReference type="EMBL" id="CAMXCT030006587">
    <property type="protein sequence ID" value="CAL4803784.1"/>
    <property type="molecule type" value="Genomic_DNA"/>
</dbReference>
<reference evidence="1" key="1">
    <citation type="submission" date="2022-10" db="EMBL/GenBank/DDBJ databases">
        <authorList>
            <person name="Chen Y."/>
            <person name="Dougan E. K."/>
            <person name="Chan C."/>
            <person name="Rhodes N."/>
            <person name="Thang M."/>
        </authorList>
    </citation>
    <scope>NUCLEOTIDE SEQUENCE</scope>
</reference>